<accession>A0AAN8IDH7</accession>
<dbReference type="Proteomes" id="UP001331761">
    <property type="component" value="Unassembled WGS sequence"/>
</dbReference>
<dbReference type="EMBL" id="WIXE01020475">
    <property type="protein sequence ID" value="KAK5969181.1"/>
    <property type="molecule type" value="Genomic_DNA"/>
</dbReference>
<reference evidence="1 2" key="1">
    <citation type="submission" date="2019-10" db="EMBL/GenBank/DDBJ databases">
        <title>Assembly and Annotation for the nematode Trichostrongylus colubriformis.</title>
        <authorList>
            <person name="Martin J."/>
        </authorList>
    </citation>
    <scope>NUCLEOTIDE SEQUENCE [LARGE SCALE GENOMIC DNA]</scope>
    <source>
        <strain evidence="1">G859</strain>
        <tissue evidence="1">Whole worm</tissue>
    </source>
</reference>
<name>A0AAN8IDH7_TRICO</name>
<evidence type="ECO:0000313" key="2">
    <source>
        <dbReference type="Proteomes" id="UP001331761"/>
    </source>
</evidence>
<evidence type="ECO:0000313" key="1">
    <source>
        <dbReference type="EMBL" id="KAK5969181.1"/>
    </source>
</evidence>
<comment type="caution">
    <text evidence="1">The sequence shown here is derived from an EMBL/GenBank/DDBJ whole genome shotgun (WGS) entry which is preliminary data.</text>
</comment>
<gene>
    <name evidence="1" type="ORF">GCK32_014896</name>
</gene>
<dbReference type="AlphaFoldDB" id="A0AAN8IDH7"/>
<keyword evidence="2" id="KW-1185">Reference proteome</keyword>
<protein>
    <submittedName>
        <fullName evidence="1">Uncharacterized protein</fullName>
    </submittedName>
</protein>
<organism evidence="1 2">
    <name type="scientific">Trichostrongylus colubriformis</name>
    <name type="common">Black scour worm</name>
    <dbReference type="NCBI Taxonomy" id="6319"/>
    <lineage>
        <taxon>Eukaryota</taxon>
        <taxon>Metazoa</taxon>
        <taxon>Ecdysozoa</taxon>
        <taxon>Nematoda</taxon>
        <taxon>Chromadorea</taxon>
        <taxon>Rhabditida</taxon>
        <taxon>Rhabditina</taxon>
        <taxon>Rhabditomorpha</taxon>
        <taxon>Strongyloidea</taxon>
        <taxon>Trichostrongylidae</taxon>
        <taxon>Trichostrongylus</taxon>
    </lineage>
</organism>
<proteinExistence type="predicted"/>
<sequence>MDTKKSFESIVKDKKLNKQQRYSKLRDLRIKNPVAYATVLRSFINKNKHKYKPRHRDSYSIKEYLRVRQSLKELELKRARQKLWQKLGIMT</sequence>